<name>A0A078MRD4_9MICC</name>
<dbReference type="InterPro" id="IPR036390">
    <property type="entry name" value="WH_DNA-bd_sf"/>
</dbReference>
<dbReference type="AlphaFoldDB" id="A0A078MRD4"/>
<proteinExistence type="predicted"/>
<organism evidence="1">
    <name type="scientific">Arthrobacter saudimassiliensis</name>
    <dbReference type="NCBI Taxonomy" id="1461584"/>
    <lineage>
        <taxon>Bacteria</taxon>
        <taxon>Bacillati</taxon>
        <taxon>Actinomycetota</taxon>
        <taxon>Actinomycetes</taxon>
        <taxon>Micrococcales</taxon>
        <taxon>Micrococcaceae</taxon>
        <taxon>Arthrobacter</taxon>
    </lineage>
</organism>
<dbReference type="Gene3D" id="1.10.10.10">
    <property type="entry name" value="Winged helix-like DNA-binding domain superfamily/Winged helix DNA-binding domain"/>
    <property type="match status" value="1"/>
</dbReference>
<gene>
    <name evidence="1" type="ORF">BN1051_03136</name>
</gene>
<protein>
    <recommendedName>
        <fullName evidence="2">Transcriptional regulator SlyA</fullName>
    </recommendedName>
</protein>
<dbReference type="EMBL" id="LN483072">
    <property type="protein sequence ID" value="CEA09763.1"/>
    <property type="molecule type" value="Genomic_DNA"/>
</dbReference>
<evidence type="ECO:0000313" key="1">
    <source>
        <dbReference type="EMBL" id="CEA09763.1"/>
    </source>
</evidence>
<accession>A0A078MRD4</accession>
<reference evidence="1" key="1">
    <citation type="submission" date="2014-07" db="EMBL/GenBank/DDBJ databases">
        <authorList>
            <person name="Urmite Genomes Urmite Genomes"/>
        </authorList>
    </citation>
    <scope>NUCLEOTIDE SEQUENCE</scope>
    <source>
        <strain evidence="1">11W110_air</strain>
    </source>
</reference>
<dbReference type="InterPro" id="IPR036388">
    <property type="entry name" value="WH-like_DNA-bd_sf"/>
</dbReference>
<evidence type="ECO:0008006" key="2">
    <source>
        <dbReference type="Google" id="ProtNLM"/>
    </source>
</evidence>
<dbReference type="SUPFAM" id="SSF46785">
    <property type="entry name" value="Winged helix' DNA-binding domain"/>
    <property type="match status" value="1"/>
</dbReference>
<sequence>MADERPIGYWLKLVDQLVDDQFGASFEEHGVTRRQWQMMNMLERGPATEKQLVDGLRPFFPAAEVGTSVELIDELRESGWLERSEERYVLTGLGRRALENLREAVERIRSGLAVGISDDEYRTLIDLLQRMARNLGWTDTDEAPEPPGATA</sequence>
<dbReference type="PATRIC" id="fig|1461584.3.peg.3109"/>